<feature type="transmembrane region" description="Helical" evidence="2">
    <location>
        <begin position="142"/>
        <end position="162"/>
    </location>
</feature>
<proteinExistence type="predicted"/>
<sequence>MSKHRPKGIDIDLGEPLPLPYQVKEEEKERELPSFEPVPVRQRRWRDVSDHEEPPQTTTNVTIPKLSRYSKQRDTRNSEEEPLELIRHHIDGIRAIITKHDLSLDTKILDNFDAQLKKDVDIMDELDKLQTLRQEMTPGVSYLKITVVALTIIVVMMGSFLMSGLNYDYCYYLC</sequence>
<dbReference type="eggNOG" id="ENOG502RQEB">
    <property type="taxonomic scope" value="Eukaryota"/>
</dbReference>
<dbReference type="OrthoDB" id="5523971at2759"/>
<dbReference type="Proteomes" id="UP000001997">
    <property type="component" value="Unassembled WGS sequence"/>
</dbReference>
<feature type="compositionally biased region" description="Basic and acidic residues" evidence="1">
    <location>
        <begin position="71"/>
        <end position="80"/>
    </location>
</feature>
<dbReference type="VEuPathDB" id="FungiDB:PGUG_01562"/>
<evidence type="ECO:0000256" key="1">
    <source>
        <dbReference type="SAM" id="MobiDB-lite"/>
    </source>
</evidence>
<keyword evidence="4" id="KW-1185">Reference proteome</keyword>
<feature type="compositionally biased region" description="Basic and acidic residues" evidence="1">
    <location>
        <begin position="23"/>
        <end position="33"/>
    </location>
</feature>
<protein>
    <submittedName>
        <fullName evidence="3">Uncharacterized protein</fullName>
    </submittedName>
</protein>
<dbReference type="EMBL" id="CH408156">
    <property type="protein sequence ID" value="EDK37464.2"/>
    <property type="molecule type" value="Genomic_DNA"/>
</dbReference>
<accession>A5DE61</accession>
<feature type="compositionally biased region" description="Basic and acidic residues" evidence="1">
    <location>
        <begin position="45"/>
        <end position="54"/>
    </location>
</feature>
<dbReference type="KEGG" id="pgu:PGUG_01562"/>
<evidence type="ECO:0000256" key="2">
    <source>
        <dbReference type="SAM" id="Phobius"/>
    </source>
</evidence>
<gene>
    <name evidence="3" type="ORF">PGUG_01562</name>
</gene>
<evidence type="ECO:0000313" key="3">
    <source>
        <dbReference type="EMBL" id="EDK37464.2"/>
    </source>
</evidence>
<dbReference type="InParanoid" id="A5DE61"/>
<keyword evidence="2" id="KW-1133">Transmembrane helix</keyword>
<dbReference type="RefSeq" id="XP_001485891.2">
    <property type="nucleotide sequence ID" value="XM_001485841.1"/>
</dbReference>
<feature type="region of interest" description="Disordered" evidence="1">
    <location>
        <begin position="1"/>
        <end position="80"/>
    </location>
</feature>
<reference evidence="3 4" key="1">
    <citation type="journal article" date="2009" name="Nature">
        <title>Evolution of pathogenicity and sexual reproduction in eight Candida genomes.</title>
        <authorList>
            <person name="Butler G."/>
            <person name="Rasmussen M.D."/>
            <person name="Lin M.F."/>
            <person name="Santos M.A."/>
            <person name="Sakthikumar S."/>
            <person name="Munro C.A."/>
            <person name="Rheinbay E."/>
            <person name="Grabherr M."/>
            <person name="Forche A."/>
            <person name="Reedy J.L."/>
            <person name="Agrafioti I."/>
            <person name="Arnaud M.B."/>
            <person name="Bates S."/>
            <person name="Brown A.J."/>
            <person name="Brunke S."/>
            <person name="Costanzo M.C."/>
            <person name="Fitzpatrick D.A."/>
            <person name="de Groot P.W."/>
            <person name="Harris D."/>
            <person name="Hoyer L.L."/>
            <person name="Hube B."/>
            <person name="Klis F.M."/>
            <person name="Kodira C."/>
            <person name="Lennard N."/>
            <person name="Logue M.E."/>
            <person name="Martin R."/>
            <person name="Neiman A.M."/>
            <person name="Nikolaou E."/>
            <person name="Quail M.A."/>
            <person name="Quinn J."/>
            <person name="Santos M.C."/>
            <person name="Schmitzberger F.F."/>
            <person name="Sherlock G."/>
            <person name="Shah P."/>
            <person name="Silverstein K.A."/>
            <person name="Skrzypek M.S."/>
            <person name="Soll D."/>
            <person name="Staggs R."/>
            <person name="Stansfield I."/>
            <person name="Stumpf M.P."/>
            <person name="Sudbery P.E."/>
            <person name="Srikantha T."/>
            <person name="Zeng Q."/>
            <person name="Berman J."/>
            <person name="Berriman M."/>
            <person name="Heitman J."/>
            <person name="Gow N.A."/>
            <person name="Lorenz M.C."/>
            <person name="Birren B.W."/>
            <person name="Kellis M."/>
            <person name="Cuomo C.A."/>
        </authorList>
    </citation>
    <scope>NUCLEOTIDE SEQUENCE [LARGE SCALE GENOMIC DNA]</scope>
    <source>
        <strain evidence="4">ATCC 6260 / CBS 566 / DSM 6381 / JCM 1539 / NBRC 10279 / NRRL Y-324</strain>
    </source>
</reference>
<dbReference type="AlphaFoldDB" id="A5DE61"/>
<dbReference type="GeneID" id="5128295"/>
<keyword evidence="2" id="KW-0812">Transmembrane</keyword>
<keyword evidence="2" id="KW-0472">Membrane</keyword>
<organism evidence="3 4">
    <name type="scientific">Meyerozyma guilliermondii (strain ATCC 6260 / CBS 566 / DSM 6381 / JCM 1539 / NBRC 10279 / NRRL Y-324)</name>
    <name type="common">Yeast</name>
    <name type="synonym">Candida guilliermondii</name>
    <dbReference type="NCBI Taxonomy" id="294746"/>
    <lineage>
        <taxon>Eukaryota</taxon>
        <taxon>Fungi</taxon>
        <taxon>Dikarya</taxon>
        <taxon>Ascomycota</taxon>
        <taxon>Saccharomycotina</taxon>
        <taxon>Pichiomycetes</taxon>
        <taxon>Debaryomycetaceae</taxon>
        <taxon>Meyerozyma</taxon>
    </lineage>
</organism>
<name>A5DE61_PICGU</name>
<dbReference type="HOGENOM" id="CLU_1540629_0_0_1"/>
<evidence type="ECO:0000313" key="4">
    <source>
        <dbReference type="Proteomes" id="UP000001997"/>
    </source>
</evidence>